<accession>A0A6G0XP24</accession>
<organism evidence="2 3">
    <name type="scientific">Aphanomyces euteiches</name>
    <dbReference type="NCBI Taxonomy" id="100861"/>
    <lineage>
        <taxon>Eukaryota</taxon>
        <taxon>Sar</taxon>
        <taxon>Stramenopiles</taxon>
        <taxon>Oomycota</taxon>
        <taxon>Saprolegniomycetes</taxon>
        <taxon>Saprolegniales</taxon>
        <taxon>Verrucalvaceae</taxon>
        <taxon>Aphanomyces</taxon>
    </lineage>
</organism>
<reference evidence="2 3" key="1">
    <citation type="submission" date="2019-07" db="EMBL/GenBank/DDBJ databases">
        <title>Genomics analysis of Aphanomyces spp. identifies a new class of oomycete effector associated with host adaptation.</title>
        <authorList>
            <person name="Gaulin E."/>
        </authorList>
    </citation>
    <scope>NUCLEOTIDE SEQUENCE [LARGE SCALE GENOMIC DNA]</scope>
    <source>
        <strain evidence="2 3">ATCC 201684</strain>
    </source>
</reference>
<evidence type="ECO:0000256" key="1">
    <source>
        <dbReference type="PROSITE-ProRule" id="PRU00339"/>
    </source>
</evidence>
<dbReference type="InterPro" id="IPR011990">
    <property type="entry name" value="TPR-like_helical_dom_sf"/>
</dbReference>
<feature type="repeat" description="TPR" evidence="1">
    <location>
        <begin position="201"/>
        <end position="234"/>
    </location>
</feature>
<evidence type="ECO:0000313" key="2">
    <source>
        <dbReference type="EMBL" id="KAF0742219.1"/>
    </source>
</evidence>
<evidence type="ECO:0000313" key="3">
    <source>
        <dbReference type="Proteomes" id="UP000481153"/>
    </source>
</evidence>
<dbReference type="VEuPathDB" id="FungiDB:AeMF1_014031"/>
<dbReference type="SUPFAM" id="SSF48452">
    <property type="entry name" value="TPR-like"/>
    <property type="match status" value="1"/>
</dbReference>
<dbReference type="InterPro" id="IPR019734">
    <property type="entry name" value="TPR_rpt"/>
</dbReference>
<sequence length="322" mass="37561">MACGMTPQIAEMLANMDEHKKMGVQSMSEEYQAQVEYSKQVQRRYEAVQAKLERERGYDWTRNYEKWQAWEDPEELAAKEKELRDKSERAQMRTSCNHDHSAEQKLMDMSTQDKLIKCDAFRRLGNRFFAHGQYQRAAYHYHRALIYFEYVFCDTDDEQHQMDDLKKRALLNFALCRIKTKHTDESIHHATLALKLDADSVKALYIRAMGYRMQDKFDLAQGDLDRALSLAPDDAALIHEKHILTAKKAAYRVKSKQLGAAMFQTPSQPPFRGRRVDSTMSIELDFRQPRPSAYFESLETWQPSTRGKTELADLLNQLQATS</sequence>
<proteinExistence type="predicted"/>
<comment type="caution">
    <text evidence="2">The sequence shown here is derived from an EMBL/GenBank/DDBJ whole genome shotgun (WGS) entry which is preliminary data.</text>
</comment>
<dbReference type="PANTHER" id="PTHR46512">
    <property type="entry name" value="PEPTIDYLPROLYL ISOMERASE"/>
    <property type="match status" value="1"/>
</dbReference>
<keyword evidence="3" id="KW-1185">Reference proteome</keyword>
<dbReference type="EMBL" id="VJMJ01000030">
    <property type="protein sequence ID" value="KAF0742219.1"/>
    <property type="molecule type" value="Genomic_DNA"/>
</dbReference>
<dbReference type="SMART" id="SM00028">
    <property type="entry name" value="TPR"/>
    <property type="match status" value="3"/>
</dbReference>
<protein>
    <submittedName>
        <fullName evidence="2">Uncharacterized protein</fullName>
    </submittedName>
</protein>
<dbReference type="Gene3D" id="1.25.40.10">
    <property type="entry name" value="Tetratricopeptide repeat domain"/>
    <property type="match status" value="1"/>
</dbReference>
<gene>
    <name evidence="2" type="ORF">Ae201684_002884</name>
</gene>
<dbReference type="AlphaFoldDB" id="A0A6G0XP24"/>
<dbReference type="Proteomes" id="UP000481153">
    <property type="component" value="Unassembled WGS sequence"/>
</dbReference>
<name>A0A6G0XP24_9STRA</name>
<dbReference type="InterPro" id="IPR050754">
    <property type="entry name" value="FKBP4/5/8-like"/>
</dbReference>
<keyword evidence="1" id="KW-0802">TPR repeat</keyword>
<dbReference type="PROSITE" id="PS50005">
    <property type="entry name" value="TPR"/>
    <property type="match status" value="1"/>
</dbReference>